<gene>
    <name evidence="2" type="ORF">V5799_012893</name>
</gene>
<feature type="compositionally biased region" description="Acidic residues" evidence="1">
    <location>
        <begin position="178"/>
        <end position="190"/>
    </location>
</feature>
<dbReference type="EMBL" id="JARKHS020020788">
    <property type="protein sequence ID" value="KAK8770642.1"/>
    <property type="molecule type" value="Genomic_DNA"/>
</dbReference>
<feature type="compositionally biased region" description="Basic and acidic residues" evidence="1">
    <location>
        <begin position="61"/>
        <end position="73"/>
    </location>
</feature>
<dbReference type="Proteomes" id="UP001321473">
    <property type="component" value="Unassembled WGS sequence"/>
</dbReference>
<dbReference type="AlphaFoldDB" id="A0AAQ4E7N6"/>
<organism evidence="2 3">
    <name type="scientific">Amblyomma americanum</name>
    <name type="common">Lone star tick</name>
    <dbReference type="NCBI Taxonomy" id="6943"/>
    <lineage>
        <taxon>Eukaryota</taxon>
        <taxon>Metazoa</taxon>
        <taxon>Ecdysozoa</taxon>
        <taxon>Arthropoda</taxon>
        <taxon>Chelicerata</taxon>
        <taxon>Arachnida</taxon>
        <taxon>Acari</taxon>
        <taxon>Parasitiformes</taxon>
        <taxon>Ixodida</taxon>
        <taxon>Ixodoidea</taxon>
        <taxon>Ixodidae</taxon>
        <taxon>Amblyomminae</taxon>
        <taxon>Amblyomma</taxon>
    </lineage>
</organism>
<proteinExistence type="predicted"/>
<name>A0AAQ4E7N6_AMBAM</name>
<reference evidence="2 3" key="1">
    <citation type="journal article" date="2023" name="Arcadia Sci">
        <title>De novo assembly of a long-read Amblyomma americanum tick genome.</title>
        <authorList>
            <person name="Chou S."/>
            <person name="Poskanzer K.E."/>
            <person name="Rollins M."/>
            <person name="Thuy-Boun P.S."/>
        </authorList>
    </citation>
    <scope>NUCLEOTIDE SEQUENCE [LARGE SCALE GENOMIC DNA]</scope>
    <source>
        <strain evidence="2">F_SG_1</strain>
        <tissue evidence="2">Salivary glands</tissue>
    </source>
</reference>
<sequence>MLLWSLTRERKDDLLKSGEVGTFKKTETETKPSALRECVVSKIEWEAEKIDKGTGPHRGARKADHDDHDDHDSGASAECSPDDPGQLVLSKAPQRNRAASAETEPSGSKPKPVKRKNSWSGSSESEGVPMTSGSDSDKVYPDVPAAGPSKRQPPRQQQLEHKKRGPPATSQRQMAADDNVDEEARGDDEDFKPSGEVPSRKPPMALRAAKKTTKEVAADSDSDAAPLPPKAPKNIRAMLSSSDDEEGSPAVPMPPQRPAGGRSRAAVKYDFGSDSEEEF</sequence>
<evidence type="ECO:0000313" key="2">
    <source>
        <dbReference type="EMBL" id="KAK8770642.1"/>
    </source>
</evidence>
<evidence type="ECO:0000256" key="1">
    <source>
        <dbReference type="SAM" id="MobiDB-lite"/>
    </source>
</evidence>
<feature type="region of interest" description="Disordered" evidence="1">
    <location>
        <begin position="46"/>
        <end position="279"/>
    </location>
</feature>
<keyword evidence="3" id="KW-1185">Reference proteome</keyword>
<accession>A0AAQ4E7N6</accession>
<comment type="caution">
    <text evidence="2">The sequence shown here is derived from an EMBL/GenBank/DDBJ whole genome shotgun (WGS) entry which is preliminary data.</text>
</comment>
<evidence type="ECO:0000313" key="3">
    <source>
        <dbReference type="Proteomes" id="UP001321473"/>
    </source>
</evidence>
<protein>
    <submittedName>
        <fullName evidence="2">Uncharacterized protein</fullName>
    </submittedName>
</protein>